<gene>
    <name evidence="1" type="ORF">MPL3365_190059</name>
</gene>
<reference evidence="1 2" key="1">
    <citation type="submission" date="2014-08" db="EMBL/GenBank/DDBJ databases">
        <authorList>
            <person name="Moulin Lionel"/>
        </authorList>
    </citation>
    <scope>NUCLEOTIDE SEQUENCE [LARGE SCALE GENOMIC DNA]</scope>
</reference>
<sequence length="64" mass="7146">MSACSARSFDSSFATKLLFGPAVPIRLPEVEKNAAMTWRGFWAGRPHRGRRASLDPEPFRLGQL</sequence>
<evidence type="ECO:0000313" key="2">
    <source>
        <dbReference type="Proteomes" id="UP000046122"/>
    </source>
</evidence>
<name>A0A090GTS0_MESPL</name>
<dbReference type="AlphaFoldDB" id="A0A090GTS0"/>
<dbReference type="Proteomes" id="UP000046122">
    <property type="component" value="Unassembled WGS sequence"/>
</dbReference>
<proteinExistence type="predicted"/>
<dbReference type="EMBL" id="CCNE01000011">
    <property type="protein sequence ID" value="CDX54176.1"/>
    <property type="molecule type" value="Genomic_DNA"/>
</dbReference>
<accession>A0A090GTS0</accession>
<protein>
    <submittedName>
        <fullName evidence="1">Uncharacterized protein</fullName>
    </submittedName>
</protein>
<organism evidence="1 2">
    <name type="scientific">Mesorhizobium plurifarium</name>
    <dbReference type="NCBI Taxonomy" id="69974"/>
    <lineage>
        <taxon>Bacteria</taxon>
        <taxon>Pseudomonadati</taxon>
        <taxon>Pseudomonadota</taxon>
        <taxon>Alphaproteobacteria</taxon>
        <taxon>Hyphomicrobiales</taxon>
        <taxon>Phyllobacteriaceae</taxon>
        <taxon>Mesorhizobium</taxon>
    </lineage>
</organism>
<evidence type="ECO:0000313" key="1">
    <source>
        <dbReference type="EMBL" id="CDX54176.1"/>
    </source>
</evidence>